<accession>A0ABQ8SS24</accession>
<protein>
    <submittedName>
        <fullName evidence="1">Uncharacterized protein</fullName>
    </submittedName>
</protein>
<evidence type="ECO:0000313" key="1">
    <source>
        <dbReference type="EMBL" id="KAJ4436520.1"/>
    </source>
</evidence>
<proteinExistence type="predicted"/>
<keyword evidence="2" id="KW-1185">Reference proteome</keyword>
<evidence type="ECO:0000313" key="2">
    <source>
        <dbReference type="Proteomes" id="UP001148838"/>
    </source>
</evidence>
<sequence>MAVDIGHTRQHMCLTWSQATKGNIEGGGFGPVLWIEFGVAQWSERLVRRTKDPEIKVFENKVLRKVFGTKRDEVTGEWRKLHNAELHALYSSPDIIRNIKSRRLRWAGHVARMGESRNAYRVLVGRPEGKIPLGRSRRRWEDNIRMDLRVESEVTWVVPLPRGISRDLGGWVVRHRSLAILIGQTLRIELVPFVHKYQFEGRKRAFNIE</sequence>
<organism evidence="1 2">
    <name type="scientific">Periplaneta americana</name>
    <name type="common">American cockroach</name>
    <name type="synonym">Blatta americana</name>
    <dbReference type="NCBI Taxonomy" id="6978"/>
    <lineage>
        <taxon>Eukaryota</taxon>
        <taxon>Metazoa</taxon>
        <taxon>Ecdysozoa</taxon>
        <taxon>Arthropoda</taxon>
        <taxon>Hexapoda</taxon>
        <taxon>Insecta</taxon>
        <taxon>Pterygota</taxon>
        <taxon>Neoptera</taxon>
        <taxon>Polyneoptera</taxon>
        <taxon>Dictyoptera</taxon>
        <taxon>Blattodea</taxon>
        <taxon>Blattoidea</taxon>
        <taxon>Blattidae</taxon>
        <taxon>Blattinae</taxon>
        <taxon>Periplaneta</taxon>
    </lineage>
</organism>
<reference evidence="1 2" key="1">
    <citation type="journal article" date="2022" name="Allergy">
        <title>Genome assembly and annotation of Periplaneta americana reveal a comprehensive cockroach allergen profile.</title>
        <authorList>
            <person name="Wang L."/>
            <person name="Xiong Q."/>
            <person name="Saelim N."/>
            <person name="Wang L."/>
            <person name="Nong W."/>
            <person name="Wan A.T."/>
            <person name="Shi M."/>
            <person name="Liu X."/>
            <person name="Cao Q."/>
            <person name="Hui J.H.L."/>
            <person name="Sookrung N."/>
            <person name="Leung T.F."/>
            <person name="Tungtrongchitr A."/>
            <person name="Tsui S.K.W."/>
        </authorList>
    </citation>
    <scope>NUCLEOTIDE SEQUENCE [LARGE SCALE GENOMIC DNA]</scope>
    <source>
        <strain evidence="1">PWHHKU_190912</strain>
    </source>
</reference>
<dbReference type="Proteomes" id="UP001148838">
    <property type="component" value="Unassembled WGS sequence"/>
</dbReference>
<name>A0ABQ8SS24_PERAM</name>
<comment type="caution">
    <text evidence="1">The sequence shown here is derived from an EMBL/GenBank/DDBJ whole genome shotgun (WGS) entry which is preliminary data.</text>
</comment>
<dbReference type="EMBL" id="JAJSOF020000021">
    <property type="protein sequence ID" value="KAJ4436520.1"/>
    <property type="molecule type" value="Genomic_DNA"/>
</dbReference>
<gene>
    <name evidence="1" type="ORF">ANN_16551</name>
</gene>